<evidence type="ECO:0000313" key="1">
    <source>
        <dbReference type="EMBL" id="GFY33436.1"/>
    </source>
</evidence>
<dbReference type="EMBL" id="BMAU01021411">
    <property type="protein sequence ID" value="GFY33436.1"/>
    <property type="molecule type" value="Genomic_DNA"/>
</dbReference>
<sequence>MPDTELSQQIVNAVAGKLQHLLFADLSPAKVVIFIDSQTAILPLSSNTPTDCLNIIQCQTKIAGSQVMLGSPAMKEPTKNIN</sequence>
<proteinExistence type="predicted"/>
<gene>
    <name evidence="1" type="ORF">TNCV_2227051</name>
</gene>
<dbReference type="AlphaFoldDB" id="A0A8X7BIW4"/>
<organism evidence="1 2">
    <name type="scientific">Trichonephila clavipes</name>
    <name type="common">Golden silk orbweaver</name>
    <name type="synonym">Nephila clavipes</name>
    <dbReference type="NCBI Taxonomy" id="2585209"/>
    <lineage>
        <taxon>Eukaryota</taxon>
        <taxon>Metazoa</taxon>
        <taxon>Ecdysozoa</taxon>
        <taxon>Arthropoda</taxon>
        <taxon>Chelicerata</taxon>
        <taxon>Arachnida</taxon>
        <taxon>Araneae</taxon>
        <taxon>Araneomorphae</taxon>
        <taxon>Entelegynae</taxon>
        <taxon>Araneoidea</taxon>
        <taxon>Nephilidae</taxon>
        <taxon>Trichonephila</taxon>
    </lineage>
</organism>
<dbReference type="Proteomes" id="UP000887159">
    <property type="component" value="Unassembled WGS sequence"/>
</dbReference>
<name>A0A8X7BIW4_TRICX</name>
<evidence type="ECO:0000313" key="2">
    <source>
        <dbReference type="Proteomes" id="UP000887159"/>
    </source>
</evidence>
<accession>A0A8X7BIW4</accession>
<keyword evidence="2" id="KW-1185">Reference proteome</keyword>
<protein>
    <submittedName>
        <fullName evidence="1">Uncharacterized protein</fullName>
    </submittedName>
</protein>
<comment type="caution">
    <text evidence="1">The sequence shown here is derived from an EMBL/GenBank/DDBJ whole genome shotgun (WGS) entry which is preliminary data.</text>
</comment>
<reference evidence="1" key="1">
    <citation type="submission" date="2020-08" db="EMBL/GenBank/DDBJ databases">
        <title>Multicomponent nature underlies the extraordinary mechanical properties of spider dragline silk.</title>
        <authorList>
            <person name="Kono N."/>
            <person name="Nakamura H."/>
            <person name="Mori M."/>
            <person name="Yoshida Y."/>
            <person name="Ohtoshi R."/>
            <person name="Malay A.D."/>
            <person name="Moran D.A.P."/>
            <person name="Tomita M."/>
            <person name="Numata K."/>
            <person name="Arakawa K."/>
        </authorList>
    </citation>
    <scope>NUCLEOTIDE SEQUENCE</scope>
</reference>